<geneLocation type="plasmid" evidence="1 2">
    <name>pCHA6605.01</name>
</geneLocation>
<dbReference type="AlphaFoldDB" id="K9UQ67"/>
<dbReference type="RefSeq" id="WP_015328699.1">
    <property type="nucleotide sequence ID" value="NC_020053.1"/>
</dbReference>
<protein>
    <submittedName>
        <fullName evidence="1">Uncharacterized protein</fullName>
    </submittedName>
</protein>
<gene>
    <name evidence="1" type="ORF">Cha6605_5963</name>
</gene>
<organism evidence="1 2">
    <name type="scientific">Chamaesiphon minutus (strain ATCC 27169 / PCC 6605)</name>
    <dbReference type="NCBI Taxonomy" id="1173020"/>
    <lineage>
        <taxon>Bacteria</taxon>
        <taxon>Bacillati</taxon>
        <taxon>Cyanobacteriota</taxon>
        <taxon>Cyanophyceae</taxon>
        <taxon>Gomontiellales</taxon>
        <taxon>Chamaesiphonaceae</taxon>
        <taxon>Chamaesiphon</taxon>
    </lineage>
</organism>
<evidence type="ECO:0000313" key="1">
    <source>
        <dbReference type="EMBL" id="AFY96808.1"/>
    </source>
</evidence>
<evidence type="ECO:0000313" key="2">
    <source>
        <dbReference type="Proteomes" id="UP000010366"/>
    </source>
</evidence>
<keyword evidence="2" id="KW-1185">Reference proteome</keyword>
<dbReference type="EMBL" id="CP003601">
    <property type="protein sequence ID" value="AFY96808.1"/>
    <property type="molecule type" value="Genomic_DNA"/>
</dbReference>
<name>K9UQ67_CHAP6</name>
<dbReference type="Proteomes" id="UP000010366">
    <property type="component" value="Plasmid pCHA6605.01"/>
</dbReference>
<dbReference type="KEGG" id="cmp:Cha6605_5963"/>
<keyword evidence="1" id="KW-0614">Plasmid</keyword>
<dbReference type="HOGENOM" id="CLU_2129008_0_0_3"/>
<sequence>MVKINSIEDILYKEGDVIPPPPRTYTEEEEAQNIEDEKLMARVDMEGLAYERSYRYQDYDDLGDMLADGIDIDDIPESYYTKGNKQKSVSTNPVNFTPIWIGSKEDEEGKIEF</sequence>
<accession>K9UQ67</accession>
<reference evidence="1 2" key="1">
    <citation type="submission" date="2012-05" db="EMBL/GenBank/DDBJ databases">
        <title>Noncontiguous Finished plasmid 1 of genome of Chamaesiphon sp. PCC 6605.</title>
        <authorList>
            <consortium name="US DOE Joint Genome Institute"/>
            <person name="Gugger M."/>
            <person name="Coursin T."/>
            <person name="Rippka R."/>
            <person name="Tandeau De Marsac N."/>
            <person name="Huntemann M."/>
            <person name="Wei C.-L."/>
            <person name="Han J."/>
            <person name="Detter J.C."/>
            <person name="Han C."/>
            <person name="Tapia R."/>
            <person name="Chen A."/>
            <person name="Kyrpides N."/>
            <person name="Mavromatis K."/>
            <person name="Markowitz V."/>
            <person name="Szeto E."/>
            <person name="Ivanova N."/>
            <person name="Pagani I."/>
            <person name="Pati A."/>
            <person name="Goodwin L."/>
            <person name="Nordberg H.P."/>
            <person name="Cantor M.N."/>
            <person name="Hua S.X."/>
            <person name="Woyke T."/>
            <person name="Kerfeld C.A."/>
        </authorList>
    </citation>
    <scope>NUCLEOTIDE SEQUENCE [LARGE SCALE GENOMIC DNA]</scope>
    <source>
        <strain evidence="2">ATCC 27169 / PCC 6605</strain>
        <plasmid evidence="2">Plasmid pCHA6605.01</plasmid>
    </source>
</reference>
<proteinExistence type="predicted"/>